<protein>
    <submittedName>
        <fullName evidence="2">Uncharacterized protein</fullName>
    </submittedName>
</protein>
<keyword evidence="1" id="KW-0472">Membrane</keyword>
<keyword evidence="1" id="KW-0812">Transmembrane</keyword>
<evidence type="ECO:0000313" key="2">
    <source>
        <dbReference type="EMBL" id="CAD8762432.1"/>
    </source>
</evidence>
<reference evidence="2" key="1">
    <citation type="submission" date="2021-01" db="EMBL/GenBank/DDBJ databases">
        <authorList>
            <person name="Corre E."/>
            <person name="Pelletier E."/>
            <person name="Niang G."/>
            <person name="Scheremetjew M."/>
            <person name="Finn R."/>
            <person name="Kale V."/>
            <person name="Holt S."/>
            <person name="Cochrane G."/>
            <person name="Meng A."/>
            <person name="Brown T."/>
            <person name="Cohen L."/>
        </authorList>
    </citation>
    <scope>NUCLEOTIDE SEQUENCE</scope>
    <source>
        <strain evidence="2">UNC1205</strain>
    </source>
</reference>
<gene>
    <name evidence="2" type="ORF">PDEL1432_LOCUS2472</name>
</gene>
<dbReference type="EMBL" id="HBFL01003492">
    <property type="protein sequence ID" value="CAD8762432.1"/>
    <property type="molecule type" value="Transcribed_RNA"/>
</dbReference>
<proteinExistence type="predicted"/>
<feature type="transmembrane region" description="Helical" evidence="1">
    <location>
        <begin position="30"/>
        <end position="62"/>
    </location>
</feature>
<name>A0A7S0UH28_9STRA</name>
<organism evidence="2">
    <name type="scientific">Pseudo-nitzschia delicatissima</name>
    <dbReference type="NCBI Taxonomy" id="44447"/>
    <lineage>
        <taxon>Eukaryota</taxon>
        <taxon>Sar</taxon>
        <taxon>Stramenopiles</taxon>
        <taxon>Ochrophyta</taxon>
        <taxon>Bacillariophyta</taxon>
        <taxon>Bacillariophyceae</taxon>
        <taxon>Bacillariophycidae</taxon>
        <taxon>Bacillariales</taxon>
        <taxon>Bacillariaceae</taxon>
        <taxon>Pseudo-nitzschia</taxon>
    </lineage>
</organism>
<evidence type="ECO:0000256" key="1">
    <source>
        <dbReference type="SAM" id="Phobius"/>
    </source>
</evidence>
<accession>A0A7S0UH28</accession>
<keyword evidence="1" id="KW-1133">Transmembrane helix</keyword>
<dbReference type="AlphaFoldDB" id="A0A7S0UH28"/>
<sequence length="200" mass="21818">MSTEQQQQQQQPAQAREIAEEKLLRDAAMAISLVAASVVLLRAIAASLSLYASLLPLIYLWAVQTCPPRATFDAKRELKRVLRGDSLPQDHPDKPKPNTLSGFMAGAMAALTSELATLPGYEVEMWSLWGAAVVATVTLPTSDLSCTWIGCNHRWYYFGSRRLSESPVSEVAPPPNTRGPESATVKIGGTNIKFDFGKQD</sequence>